<keyword evidence="1" id="KW-1133">Transmembrane helix</keyword>
<sequence length="45" mass="5668">MWEHNIIIRYSIYSIYIFVLLNCRIMVFESRLGNTNHWNMYYVSY</sequence>
<reference evidence="2" key="1">
    <citation type="submission" date="2014-09" db="EMBL/GenBank/DDBJ databases">
        <authorList>
            <person name="Magalhaes I.L.F."/>
            <person name="Oliveira U."/>
            <person name="Santos F.R."/>
            <person name="Vidigal T.H.D.A."/>
            <person name="Brescovit A.D."/>
            <person name="Santos A.J."/>
        </authorList>
    </citation>
    <scope>NUCLEOTIDE SEQUENCE</scope>
    <source>
        <tissue evidence="2">Shoot tissue taken approximately 20 cm above the soil surface</tissue>
    </source>
</reference>
<evidence type="ECO:0000313" key="2">
    <source>
        <dbReference type="EMBL" id="JAE11248.1"/>
    </source>
</evidence>
<protein>
    <submittedName>
        <fullName evidence="2">Uncharacterized protein</fullName>
    </submittedName>
</protein>
<keyword evidence="1" id="KW-0472">Membrane</keyword>
<organism evidence="2">
    <name type="scientific">Arundo donax</name>
    <name type="common">Giant reed</name>
    <name type="synonym">Donax arundinaceus</name>
    <dbReference type="NCBI Taxonomy" id="35708"/>
    <lineage>
        <taxon>Eukaryota</taxon>
        <taxon>Viridiplantae</taxon>
        <taxon>Streptophyta</taxon>
        <taxon>Embryophyta</taxon>
        <taxon>Tracheophyta</taxon>
        <taxon>Spermatophyta</taxon>
        <taxon>Magnoliopsida</taxon>
        <taxon>Liliopsida</taxon>
        <taxon>Poales</taxon>
        <taxon>Poaceae</taxon>
        <taxon>PACMAD clade</taxon>
        <taxon>Arundinoideae</taxon>
        <taxon>Arundineae</taxon>
        <taxon>Arundo</taxon>
    </lineage>
</organism>
<dbReference type="EMBL" id="GBRH01186648">
    <property type="protein sequence ID" value="JAE11248.1"/>
    <property type="molecule type" value="Transcribed_RNA"/>
</dbReference>
<proteinExistence type="predicted"/>
<reference evidence="2" key="2">
    <citation type="journal article" date="2015" name="Data Brief">
        <title>Shoot transcriptome of the giant reed, Arundo donax.</title>
        <authorList>
            <person name="Barrero R.A."/>
            <person name="Guerrero F.D."/>
            <person name="Moolhuijzen P."/>
            <person name="Goolsby J.A."/>
            <person name="Tidwell J."/>
            <person name="Bellgard S.E."/>
            <person name="Bellgard M.I."/>
        </authorList>
    </citation>
    <scope>NUCLEOTIDE SEQUENCE</scope>
    <source>
        <tissue evidence="2">Shoot tissue taken approximately 20 cm above the soil surface</tissue>
    </source>
</reference>
<name>A0A0A9FSF6_ARUDO</name>
<evidence type="ECO:0000256" key="1">
    <source>
        <dbReference type="SAM" id="Phobius"/>
    </source>
</evidence>
<accession>A0A0A9FSF6</accession>
<dbReference type="AlphaFoldDB" id="A0A0A9FSF6"/>
<feature type="transmembrane region" description="Helical" evidence="1">
    <location>
        <begin position="6"/>
        <end position="27"/>
    </location>
</feature>
<keyword evidence="1" id="KW-0812">Transmembrane</keyword>